<accession>A0A955RKF6</accession>
<evidence type="ECO:0000256" key="1">
    <source>
        <dbReference type="SAM" id="Phobius"/>
    </source>
</evidence>
<organism evidence="2 3">
    <name type="scientific">Candidatus Dojkabacteria bacterium</name>
    <dbReference type="NCBI Taxonomy" id="2099670"/>
    <lineage>
        <taxon>Bacteria</taxon>
        <taxon>Candidatus Dojkabacteria</taxon>
    </lineage>
</organism>
<keyword evidence="1" id="KW-0472">Membrane</keyword>
<keyword evidence="1" id="KW-0812">Transmembrane</keyword>
<comment type="caution">
    <text evidence="2">The sequence shown here is derived from an EMBL/GenBank/DDBJ whole genome shotgun (WGS) entry which is preliminary data.</text>
</comment>
<protein>
    <submittedName>
        <fullName evidence="2">Uncharacterized protein</fullName>
    </submittedName>
</protein>
<evidence type="ECO:0000313" key="3">
    <source>
        <dbReference type="Proteomes" id="UP000754563"/>
    </source>
</evidence>
<dbReference type="Proteomes" id="UP000754563">
    <property type="component" value="Unassembled WGS sequence"/>
</dbReference>
<keyword evidence="1" id="KW-1133">Transmembrane helix</keyword>
<dbReference type="AlphaFoldDB" id="A0A955RKF6"/>
<sequence length="53" mass="5880">MKDEKVPTSIVILIVIIVTIIIVAIVAMVYGLVQERNKLSVEEVVSLNLEKSE</sequence>
<proteinExistence type="predicted"/>
<dbReference type="EMBL" id="JAGQLH010000041">
    <property type="protein sequence ID" value="MCA9385735.1"/>
    <property type="molecule type" value="Genomic_DNA"/>
</dbReference>
<reference evidence="2" key="1">
    <citation type="submission" date="2020-04" db="EMBL/GenBank/DDBJ databases">
        <authorList>
            <person name="Zhang T."/>
        </authorList>
    </citation>
    <scope>NUCLEOTIDE SEQUENCE</scope>
    <source>
        <strain evidence="2">HKST-UBA11</strain>
    </source>
</reference>
<reference evidence="2" key="2">
    <citation type="journal article" date="2021" name="Microbiome">
        <title>Successional dynamics and alternative stable states in a saline activated sludge microbial community over 9 years.</title>
        <authorList>
            <person name="Wang Y."/>
            <person name="Ye J."/>
            <person name="Ju F."/>
            <person name="Liu L."/>
            <person name="Boyd J.A."/>
            <person name="Deng Y."/>
            <person name="Parks D.H."/>
            <person name="Jiang X."/>
            <person name="Yin X."/>
            <person name="Woodcroft B.J."/>
            <person name="Tyson G.W."/>
            <person name="Hugenholtz P."/>
            <person name="Polz M.F."/>
            <person name="Zhang T."/>
        </authorList>
    </citation>
    <scope>NUCLEOTIDE SEQUENCE</scope>
    <source>
        <strain evidence="2">HKST-UBA11</strain>
    </source>
</reference>
<gene>
    <name evidence="2" type="ORF">KC717_03745</name>
</gene>
<name>A0A955RKF6_9BACT</name>
<feature type="transmembrane region" description="Helical" evidence="1">
    <location>
        <begin position="6"/>
        <end position="33"/>
    </location>
</feature>
<evidence type="ECO:0000313" key="2">
    <source>
        <dbReference type="EMBL" id="MCA9385735.1"/>
    </source>
</evidence>